<sequence>PLSTNAAGKLDVLGHDGDSFGVNGAQVGVLKQTHQVGLAGFLQRHDGRALEAQVGLEVLRDLAHQPLERQLADQQLGRLLVAPDLAQRHGAGPVAVGLLHAAGGRGALAGSLGGQLLARRLAAGGLASGLLGTSHSTKE</sequence>
<reference evidence="1 2" key="1">
    <citation type="journal article" date="2023" name="bioRxiv">
        <title>Conserved and derived expression patterns and positive selection on dental genes reveal complex evolutionary context of ever-growing rodent molars.</title>
        <authorList>
            <person name="Calamari Z.T."/>
            <person name="Song A."/>
            <person name="Cohen E."/>
            <person name="Akter M."/>
            <person name="Roy R.D."/>
            <person name="Hallikas O."/>
            <person name="Christensen M.M."/>
            <person name="Li P."/>
            <person name="Marangoni P."/>
            <person name="Jernvall J."/>
            <person name="Klein O.D."/>
        </authorList>
    </citation>
    <scope>NUCLEOTIDE SEQUENCE [LARGE SCALE GENOMIC DNA]</scope>
    <source>
        <strain evidence="1">V071</strain>
    </source>
</reference>
<organism evidence="1 2">
    <name type="scientific">Myodes glareolus</name>
    <name type="common">Bank vole</name>
    <name type="synonym">Clethrionomys glareolus</name>
    <dbReference type="NCBI Taxonomy" id="447135"/>
    <lineage>
        <taxon>Eukaryota</taxon>
        <taxon>Metazoa</taxon>
        <taxon>Chordata</taxon>
        <taxon>Craniata</taxon>
        <taxon>Vertebrata</taxon>
        <taxon>Euteleostomi</taxon>
        <taxon>Mammalia</taxon>
        <taxon>Eutheria</taxon>
        <taxon>Euarchontoglires</taxon>
        <taxon>Glires</taxon>
        <taxon>Rodentia</taxon>
        <taxon>Myomorpha</taxon>
        <taxon>Muroidea</taxon>
        <taxon>Cricetidae</taxon>
        <taxon>Arvicolinae</taxon>
        <taxon>Myodes</taxon>
    </lineage>
</organism>
<evidence type="ECO:0000313" key="2">
    <source>
        <dbReference type="Proteomes" id="UP001488838"/>
    </source>
</evidence>
<gene>
    <name evidence="1" type="ORF">U0070_011462</name>
</gene>
<dbReference type="EMBL" id="JBBHLL010000426">
    <property type="protein sequence ID" value="KAK7803281.1"/>
    <property type="molecule type" value="Genomic_DNA"/>
</dbReference>
<dbReference type="Proteomes" id="UP001488838">
    <property type="component" value="Unassembled WGS sequence"/>
</dbReference>
<dbReference type="AlphaFoldDB" id="A0AAW0HNN1"/>
<evidence type="ECO:0000313" key="1">
    <source>
        <dbReference type="EMBL" id="KAK7803281.1"/>
    </source>
</evidence>
<proteinExistence type="predicted"/>
<name>A0AAW0HNN1_MYOGA</name>
<comment type="caution">
    <text evidence="1">The sequence shown here is derived from an EMBL/GenBank/DDBJ whole genome shotgun (WGS) entry which is preliminary data.</text>
</comment>
<protein>
    <submittedName>
        <fullName evidence="1">Uncharacterized protein</fullName>
    </submittedName>
</protein>
<feature type="non-terminal residue" evidence="1">
    <location>
        <position position="1"/>
    </location>
</feature>
<accession>A0AAW0HNN1</accession>
<keyword evidence="2" id="KW-1185">Reference proteome</keyword>